<proteinExistence type="predicted"/>
<sequence>MQFHVPDMSCGSCVRHINEAIATTDPAAKIEADTVSRKITVTTAASQEEICRVLAEDGYPATAL</sequence>
<protein>
    <submittedName>
        <fullName evidence="2">Heavy-metal-associated domain protein</fullName>
    </submittedName>
</protein>
<dbReference type="RefSeq" id="WP_076743375.1">
    <property type="nucleotide sequence ID" value="NZ_MPSB01000002.1"/>
</dbReference>
<dbReference type="Proteomes" id="UP000188729">
    <property type="component" value="Unassembled WGS sequence"/>
</dbReference>
<dbReference type="OrthoDB" id="9801832at2"/>
<dbReference type="SUPFAM" id="SSF55008">
    <property type="entry name" value="HMA, heavy metal-associated domain"/>
    <property type="match status" value="1"/>
</dbReference>
<dbReference type="InterPro" id="IPR006121">
    <property type="entry name" value="HMA_dom"/>
</dbReference>
<evidence type="ECO:0000259" key="1">
    <source>
        <dbReference type="PROSITE" id="PS50846"/>
    </source>
</evidence>
<dbReference type="Gene3D" id="3.30.70.100">
    <property type="match status" value="1"/>
</dbReference>
<dbReference type="STRING" id="1915074.SPHI_05690"/>
<dbReference type="Pfam" id="PF00403">
    <property type="entry name" value="HMA"/>
    <property type="match status" value="1"/>
</dbReference>
<comment type="caution">
    <text evidence="2">The sequence shown here is derived from an EMBL/GenBank/DDBJ whole genome shotgun (WGS) entry which is preliminary data.</text>
</comment>
<dbReference type="PROSITE" id="PS50846">
    <property type="entry name" value="HMA_2"/>
    <property type="match status" value="1"/>
</dbReference>
<dbReference type="EMBL" id="MPSB01000002">
    <property type="protein sequence ID" value="ONF97132.1"/>
    <property type="molecule type" value="Genomic_DNA"/>
</dbReference>
<reference evidence="2 3" key="1">
    <citation type="submission" date="2016-11" db="EMBL/GenBank/DDBJ databases">
        <title>Genome sequence of Sphingomonas jeddahensis G39.</title>
        <authorList>
            <person name="Poehlein A."/>
            <person name="Wuebbeler J.H."/>
            <person name="Steinbuechel A."/>
            <person name="Daniel R."/>
        </authorList>
    </citation>
    <scope>NUCLEOTIDE SEQUENCE [LARGE SCALE GENOMIC DNA]</scope>
    <source>
        <strain evidence="2 3">G39</strain>
    </source>
</reference>
<name>A0A1V2EWS9_9SPHN</name>
<keyword evidence="3" id="KW-1185">Reference proteome</keyword>
<feature type="domain" description="HMA" evidence="1">
    <location>
        <begin position="1"/>
        <end position="62"/>
    </location>
</feature>
<dbReference type="InterPro" id="IPR036163">
    <property type="entry name" value="HMA_dom_sf"/>
</dbReference>
<evidence type="ECO:0000313" key="3">
    <source>
        <dbReference type="Proteomes" id="UP000188729"/>
    </source>
</evidence>
<accession>A0A1V2EWS9</accession>
<evidence type="ECO:0000313" key="2">
    <source>
        <dbReference type="EMBL" id="ONF97132.1"/>
    </source>
</evidence>
<dbReference type="AlphaFoldDB" id="A0A1V2EWS9"/>
<gene>
    <name evidence="2" type="ORF">SPHI_05690</name>
</gene>
<organism evidence="2 3">
    <name type="scientific">Sphingomonas jeddahensis</name>
    <dbReference type="NCBI Taxonomy" id="1915074"/>
    <lineage>
        <taxon>Bacteria</taxon>
        <taxon>Pseudomonadati</taxon>
        <taxon>Pseudomonadota</taxon>
        <taxon>Alphaproteobacteria</taxon>
        <taxon>Sphingomonadales</taxon>
        <taxon>Sphingomonadaceae</taxon>
        <taxon>Sphingomonas</taxon>
    </lineage>
</organism>
<dbReference type="GO" id="GO:0046872">
    <property type="term" value="F:metal ion binding"/>
    <property type="evidence" value="ECO:0007669"/>
    <property type="project" value="InterPro"/>
</dbReference>
<dbReference type="CDD" id="cd00371">
    <property type="entry name" value="HMA"/>
    <property type="match status" value="1"/>
</dbReference>